<dbReference type="PROSITE" id="PS51194">
    <property type="entry name" value="HELICASE_CTER"/>
    <property type="match status" value="1"/>
</dbReference>
<dbReference type="SUPFAM" id="SSF52540">
    <property type="entry name" value="P-loop containing nucleoside triphosphate hydrolases"/>
    <property type="match status" value="1"/>
</dbReference>
<dbReference type="InterPro" id="IPR014014">
    <property type="entry name" value="RNA_helicase_DEAD_Q_motif"/>
</dbReference>
<dbReference type="SMART" id="SM00487">
    <property type="entry name" value="DEXDc"/>
    <property type="match status" value="1"/>
</dbReference>
<sequence length="458" mass="49017">MTYFKDLGLAESVLRAVDAAGYTTPTPIQRDVIPAMNAHSDVIGIAQTGTGKTASFVLPILNRIAARKKRHWPGTCGALILTPTRELAQQIAEQIQTFSKFMKVSAPVVVGGVSPRPQIAACAPGVDIIVATPGRLLDHMASGAIRLDQTLQVVADEADQMMDMGFLPELRKIMLALPKGRQTILMSATMPPQIRKLANEFMTNPTEISVAPASTPIARISQIVMRVEKNAKSRALVDVLADDTVTKAIVFTRTKHGADKVAAHLAGAGQPAEAIHGDKGQGEREKALAGFRDGETRILVATEIAARGIDIDDISHVINFDMPHVPEAYVHRIGRTARAGRSGVAISLCDASEVKLLREIEKLTGQQLLPASDQVKAEQAKVGADSSDETRTASQARPQATKATSEQNQKSSRGIEIKSKPQSRKPSAPPWRKPGPEMPTDGLMRMLGKSKSLAAGIA</sequence>
<dbReference type="InterPro" id="IPR044742">
    <property type="entry name" value="DEAD/DEAH_RhlB"/>
</dbReference>
<dbReference type="AlphaFoldDB" id="A0A1G7CCD3"/>
<dbReference type="InterPro" id="IPR050079">
    <property type="entry name" value="DEAD_box_RNA_helicase"/>
</dbReference>
<feature type="domain" description="Helicase ATP-binding" evidence="8">
    <location>
        <begin position="33"/>
        <end position="208"/>
    </location>
</feature>
<name>A0A1G7CCD3_9PROT</name>
<dbReference type="PROSITE" id="PS51195">
    <property type="entry name" value="Q_MOTIF"/>
    <property type="match status" value="1"/>
</dbReference>
<feature type="region of interest" description="Disordered" evidence="7">
    <location>
        <begin position="372"/>
        <end position="458"/>
    </location>
</feature>
<keyword evidence="12" id="KW-1185">Reference proteome</keyword>
<feature type="domain" description="DEAD-box RNA helicase Q" evidence="10">
    <location>
        <begin position="2"/>
        <end position="30"/>
    </location>
</feature>
<evidence type="ECO:0000256" key="7">
    <source>
        <dbReference type="SAM" id="MobiDB-lite"/>
    </source>
</evidence>
<evidence type="ECO:0000259" key="8">
    <source>
        <dbReference type="PROSITE" id="PS51192"/>
    </source>
</evidence>
<accession>A0A1G7CCD3</accession>
<dbReference type="GO" id="GO:0003724">
    <property type="term" value="F:RNA helicase activity"/>
    <property type="evidence" value="ECO:0007669"/>
    <property type="project" value="InterPro"/>
</dbReference>
<evidence type="ECO:0000313" key="12">
    <source>
        <dbReference type="Proteomes" id="UP000183685"/>
    </source>
</evidence>
<dbReference type="InterPro" id="IPR011545">
    <property type="entry name" value="DEAD/DEAH_box_helicase_dom"/>
</dbReference>
<dbReference type="CDD" id="cd18787">
    <property type="entry name" value="SF2_C_DEAD"/>
    <property type="match status" value="1"/>
</dbReference>
<dbReference type="InterPro" id="IPR027417">
    <property type="entry name" value="P-loop_NTPase"/>
</dbReference>
<dbReference type="Pfam" id="PF00270">
    <property type="entry name" value="DEAD"/>
    <property type="match status" value="1"/>
</dbReference>
<keyword evidence="2" id="KW-0378">Hydrolase</keyword>
<dbReference type="GO" id="GO:0005829">
    <property type="term" value="C:cytosol"/>
    <property type="evidence" value="ECO:0007669"/>
    <property type="project" value="TreeGrafter"/>
</dbReference>
<evidence type="ECO:0000259" key="9">
    <source>
        <dbReference type="PROSITE" id="PS51194"/>
    </source>
</evidence>
<dbReference type="RefSeq" id="WP_068306905.1">
    <property type="nucleotide sequence ID" value="NZ_FNAK01000006.1"/>
</dbReference>
<feature type="compositionally biased region" description="Polar residues" evidence="7">
    <location>
        <begin position="392"/>
        <end position="412"/>
    </location>
</feature>
<dbReference type="PROSITE" id="PS51192">
    <property type="entry name" value="HELICASE_ATP_BIND_1"/>
    <property type="match status" value="1"/>
</dbReference>
<dbReference type="EMBL" id="FNAK01000006">
    <property type="protein sequence ID" value="SDE36969.1"/>
    <property type="molecule type" value="Genomic_DNA"/>
</dbReference>
<dbReference type="Pfam" id="PF00271">
    <property type="entry name" value="Helicase_C"/>
    <property type="match status" value="1"/>
</dbReference>
<dbReference type="Gene3D" id="3.40.50.300">
    <property type="entry name" value="P-loop containing nucleotide triphosphate hydrolases"/>
    <property type="match status" value="2"/>
</dbReference>
<gene>
    <name evidence="11" type="ORF">SAMN04488071_2745</name>
</gene>
<dbReference type="PANTHER" id="PTHR47959:SF13">
    <property type="entry name" value="ATP-DEPENDENT RNA HELICASE RHLE"/>
    <property type="match status" value="1"/>
</dbReference>
<evidence type="ECO:0000256" key="3">
    <source>
        <dbReference type="ARBA" id="ARBA00022806"/>
    </source>
</evidence>
<evidence type="ECO:0000256" key="1">
    <source>
        <dbReference type="ARBA" id="ARBA00022741"/>
    </source>
</evidence>
<feature type="domain" description="Helicase C-terminal" evidence="9">
    <location>
        <begin position="232"/>
        <end position="383"/>
    </location>
</feature>
<keyword evidence="1" id="KW-0547">Nucleotide-binding</keyword>
<evidence type="ECO:0000256" key="4">
    <source>
        <dbReference type="ARBA" id="ARBA00022840"/>
    </source>
</evidence>
<dbReference type="GO" id="GO:0003676">
    <property type="term" value="F:nucleic acid binding"/>
    <property type="evidence" value="ECO:0007669"/>
    <property type="project" value="InterPro"/>
</dbReference>
<organism evidence="11 12">
    <name type="scientific">Kordiimonas lacus</name>
    <dbReference type="NCBI Taxonomy" id="637679"/>
    <lineage>
        <taxon>Bacteria</taxon>
        <taxon>Pseudomonadati</taxon>
        <taxon>Pseudomonadota</taxon>
        <taxon>Alphaproteobacteria</taxon>
        <taxon>Kordiimonadales</taxon>
        <taxon>Kordiimonadaceae</taxon>
        <taxon>Kordiimonas</taxon>
    </lineage>
</organism>
<dbReference type="STRING" id="637679.GCA_001550055_03176"/>
<feature type="short sequence motif" description="Q motif" evidence="6">
    <location>
        <begin position="2"/>
        <end position="30"/>
    </location>
</feature>
<dbReference type="OrthoDB" id="9805696at2"/>
<dbReference type="CDD" id="cd00268">
    <property type="entry name" value="DEADc"/>
    <property type="match status" value="1"/>
</dbReference>
<dbReference type="GO" id="GO:0016787">
    <property type="term" value="F:hydrolase activity"/>
    <property type="evidence" value="ECO:0007669"/>
    <property type="project" value="UniProtKB-KW"/>
</dbReference>
<comment type="similarity">
    <text evidence="5">Belongs to the DEAD box helicase family.</text>
</comment>
<dbReference type="PANTHER" id="PTHR47959">
    <property type="entry name" value="ATP-DEPENDENT RNA HELICASE RHLE-RELATED"/>
    <property type="match status" value="1"/>
</dbReference>
<proteinExistence type="inferred from homology"/>
<keyword evidence="4" id="KW-0067">ATP-binding</keyword>
<evidence type="ECO:0000256" key="5">
    <source>
        <dbReference type="ARBA" id="ARBA00038437"/>
    </source>
</evidence>
<feature type="compositionally biased region" description="Pro residues" evidence="7">
    <location>
        <begin position="427"/>
        <end position="437"/>
    </location>
</feature>
<dbReference type="SMART" id="SM00490">
    <property type="entry name" value="HELICc"/>
    <property type="match status" value="1"/>
</dbReference>
<evidence type="ECO:0000256" key="6">
    <source>
        <dbReference type="PROSITE-ProRule" id="PRU00552"/>
    </source>
</evidence>
<dbReference type="Proteomes" id="UP000183685">
    <property type="component" value="Unassembled WGS sequence"/>
</dbReference>
<dbReference type="InterPro" id="IPR001650">
    <property type="entry name" value="Helicase_C-like"/>
</dbReference>
<evidence type="ECO:0000256" key="2">
    <source>
        <dbReference type="ARBA" id="ARBA00022801"/>
    </source>
</evidence>
<protein>
    <submittedName>
        <fullName evidence="11">ATP-dependent RNA helicase RhlE</fullName>
    </submittedName>
</protein>
<dbReference type="InterPro" id="IPR014001">
    <property type="entry name" value="Helicase_ATP-bd"/>
</dbReference>
<dbReference type="GO" id="GO:0005524">
    <property type="term" value="F:ATP binding"/>
    <property type="evidence" value="ECO:0007669"/>
    <property type="project" value="UniProtKB-KW"/>
</dbReference>
<evidence type="ECO:0000259" key="10">
    <source>
        <dbReference type="PROSITE" id="PS51195"/>
    </source>
</evidence>
<evidence type="ECO:0000313" key="11">
    <source>
        <dbReference type="EMBL" id="SDE36969.1"/>
    </source>
</evidence>
<reference evidence="11 12" key="1">
    <citation type="submission" date="2016-10" db="EMBL/GenBank/DDBJ databases">
        <authorList>
            <person name="de Groot N.N."/>
        </authorList>
    </citation>
    <scope>NUCLEOTIDE SEQUENCE [LARGE SCALE GENOMIC DNA]</scope>
    <source>
        <strain evidence="11 12">CGMCC 1.9109</strain>
    </source>
</reference>
<keyword evidence="3 11" id="KW-0347">Helicase</keyword>